<protein>
    <submittedName>
        <fullName evidence="1">Uncharacterized protein</fullName>
    </submittedName>
</protein>
<organism evidence="1 2">
    <name type="scientific">Hymenochirus boettgeri</name>
    <name type="common">Congo dwarf clawed frog</name>
    <dbReference type="NCBI Taxonomy" id="247094"/>
    <lineage>
        <taxon>Eukaryota</taxon>
        <taxon>Metazoa</taxon>
        <taxon>Chordata</taxon>
        <taxon>Craniata</taxon>
        <taxon>Vertebrata</taxon>
        <taxon>Euteleostomi</taxon>
        <taxon>Amphibia</taxon>
        <taxon>Batrachia</taxon>
        <taxon>Anura</taxon>
        <taxon>Pipoidea</taxon>
        <taxon>Pipidae</taxon>
        <taxon>Pipinae</taxon>
        <taxon>Hymenochirus</taxon>
    </lineage>
</organism>
<keyword evidence="2" id="KW-1185">Reference proteome</keyword>
<dbReference type="EMBL" id="JAACNH010000006">
    <property type="protein sequence ID" value="KAG8441449.1"/>
    <property type="molecule type" value="Genomic_DNA"/>
</dbReference>
<evidence type="ECO:0000313" key="1">
    <source>
        <dbReference type="EMBL" id="KAG8441449.1"/>
    </source>
</evidence>
<comment type="caution">
    <text evidence="1">The sequence shown here is derived from an EMBL/GenBank/DDBJ whole genome shotgun (WGS) entry which is preliminary data.</text>
</comment>
<evidence type="ECO:0000313" key="2">
    <source>
        <dbReference type="Proteomes" id="UP000812440"/>
    </source>
</evidence>
<name>A0A8T2J8B7_9PIPI</name>
<gene>
    <name evidence="1" type="ORF">GDO86_006986</name>
</gene>
<dbReference type="AlphaFoldDB" id="A0A8T2J8B7"/>
<proteinExistence type="predicted"/>
<sequence length="67" mass="7569">MRCAVQGIRSHAATTEHSCAKIIYVKSKCQTVISNSNRQRLPGSDLLYGTSYLLRQWTQRGTAFHID</sequence>
<dbReference type="Proteomes" id="UP000812440">
    <property type="component" value="Chromosome 3"/>
</dbReference>
<accession>A0A8T2J8B7</accession>
<reference evidence="1" key="1">
    <citation type="thesis" date="2020" institute="ProQuest LLC" country="789 East Eisenhower Parkway, Ann Arbor, MI, USA">
        <title>Comparative Genomics and Chromosome Evolution.</title>
        <authorList>
            <person name="Mudd A.B."/>
        </authorList>
    </citation>
    <scope>NUCLEOTIDE SEQUENCE</scope>
    <source>
        <strain evidence="1">Female2</strain>
        <tissue evidence="1">Blood</tissue>
    </source>
</reference>